<evidence type="ECO:0000259" key="5">
    <source>
        <dbReference type="Pfam" id="PF04542"/>
    </source>
</evidence>
<gene>
    <name evidence="7" type="ORF">SAMN05421740_104382</name>
</gene>
<dbReference type="RefSeq" id="WP_090605991.1">
    <property type="nucleotide sequence ID" value="NZ_FNZR01000004.1"/>
</dbReference>
<evidence type="ECO:0000313" key="8">
    <source>
        <dbReference type="Proteomes" id="UP000198916"/>
    </source>
</evidence>
<keyword evidence="8" id="KW-1185">Reference proteome</keyword>
<keyword evidence="2" id="KW-0805">Transcription regulation</keyword>
<keyword evidence="4" id="KW-0804">Transcription</keyword>
<dbReference type="Proteomes" id="UP000198916">
    <property type="component" value="Unassembled WGS sequence"/>
</dbReference>
<dbReference type="InterPro" id="IPR039425">
    <property type="entry name" value="RNA_pol_sigma-70-like"/>
</dbReference>
<dbReference type="InterPro" id="IPR014284">
    <property type="entry name" value="RNA_pol_sigma-70_dom"/>
</dbReference>
<dbReference type="InterPro" id="IPR014327">
    <property type="entry name" value="RNA_pol_sigma70_bacteroid"/>
</dbReference>
<dbReference type="InterPro" id="IPR013249">
    <property type="entry name" value="RNA_pol_sigma70_r4_t2"/>
</dbReference>
<evidence type="ECO:0000256" key="2">
    <source>
        <dbReference type="ARBA" id="ARBA00023015"/>
    </source>
</evidence>
<evidence type="ECO:0000259" key="6">
    <source>
        <dbReference type="Pfam" id="PF08281"/>
    </source>
</evidence>
<protein>
    <submittedName>
        <fullName evidence="7">RNA polymerase sigma-70 factor, ECF subfamily</fullName>
    </submittedName>
</protein>
<dbReference type="GO" id="GO:0006352">
    <property type="term" value="P:DNA-templated transcription initiation"/>
    <property type="evidence" value="ECO:0007669"/>
    <property type="project" value="InterPro"/>
</dbReference>
<name>A0A1H7PI56_9SPHI</name>
<sequence>MEDLSRYTDYELIELLKAGSECAFDEIYDRHWSSLSHHAYQLLVDEDDCQDVLQDVFMTLWKKAPTLSLTNSLAAYLHALVRNRILNMLARDKVRAAYLNQLYHEGDTIAMTVDEQLLEKELTQIITEEVDRMPEKMRAVYRLSREQQLSQHEISSKLDISISTVKFHLNSALKRLKKRIEP</sequence>
<dbReference type="AlphaFoldDB" id="A0A1H7PI56"/>
<dbReference type="Gene3D" id="1.10.1740.10">
    <property type="match status" value="1"/>
</dbReference>
<dbReference type="SUPFAM" id="SSF88659">
    <property type="entry name" value="Sigma3 and sigma4 domains of RNA polymerase sigma factors"/>
    <property type="match status" value="1"/>
</dbReference>
<dbReference type="InterPro" id="IPR036388">
    <property type="entry name" value="WH-like_DNA-bd_sf"/>
</dbReference>
<dbReference type="Gene3D" id="1.10.10.10">
    <property type="entry name" value="Winged helix-like DNA-binding domain superfamily/Winged helix DNA-binding domain"/>
    <property type="match status" value="1"/>
</dbReference>
<dbReference type="InterPro" id="IPR013324">
    <property type="entry name" value="RNA_pol_sigma_r3/r4-like"/>
</dbReference>
<proteinExistence type="inferred from homology"/>
<evidence type="ECO:0000256" key="4">
    <source>
        <dbReference type="ARBA" id="ARBA00023163"/>
    </source>
</evidence>
<accession>A0A1H7PI56</accession>
<evidence type="ECO:0000256" key="1">
    <source>
        <dbReference type="ARBA" id="ARBA00010641"/>
    </source>
</evidence>
<dbReference type="EMBL" id="FNZR01000004">
    <property type="protein sequence ID" value="SEL35306.1"/>
    <property type="molecule type" value="Genomic_DNA"/>
</dbReference>
<dbReference type="GO" id="GO:0016987">
    <property type="term" value="F:sigma factor activity"/>
    <property type="evidence" value="ECO:0007669"/>
    <property type="project" value="UniProtKB-KW"/>
</dbReference>
<dbReference type="GO" id="GO:0003677">
    <property type="term" value="F:DNA binding"/>
    <property type="evidence" value="ECO:0007669"/>
    <property type="project" value="InterPro"/>
</dbReference>
<dbReference type="InterPro" id="IPR007627">
    <property type="entry name" value="RNA_pol_sigma70_r2"/>
</dbReference>
<dbReference type="STRING" id="332977.SAMN05421740_104382"/>
<dbReference type="Pfam" id="PF04542">
    <property type="entry name" value="Sigma70_r2"/>
    <property type="match status" value="1"/>
</dbReference>
<dbReference type="OrthoDB" id="659569at2"/>
<dbReference type="NCBIfam" id="TIGR02985">
    <property type="entry name" value="Sig70_bacteroi1"/>
    <property type="match status" value="1"/>
</dbReference>
<reference evidence="8" key="1">
    <citation type="submission" date="2016-10" db="EMBL/GenBank/DDBJ databases">
        <authorList>
            <person name="Varghese N."/>
            <person name="Submissions S."/>
        </authorList>
    </citation>
    <scope>NUCLEOTIDE SEQUENCE [LARGE SCALE GENOMIC DNA]</scope>
    <source>
        <strain evidence="8">Jip14</strain>
    </source>
</reference>
<dbReference type="SUPFAM" id="SSF88946">
    <property type="entry name" value="Sigma2 domain of RNA polymerase sigma factors"/>
    <property type="match status" value="1"/>
</dbReference>
<comment type="similarity">
    <text evidence="1">Belongs to the sigma-70 factor family. ECF subfamily.</text>
</comment>
<evidence type="ECO:0000313" key="7">
    <source>
        <dbReference type="EMBL" id="SEL35306.1"/>
    </source>
</evidence>
<dbReference type="Pfam" id="PF08281">
    <property type="entry name" value="Sigma70_r4_2"/>
    <property type="match status" value="1"/>
</dbReference>
<feature type="domain" description="RNA polymerase sigma-70 region 2" evidence="5">
    <location>
        <begin position="28"/>
        <end position="92"/>
    </location>
</feature>
<feature type="domain" description="RNA polymerase sigma factor 70 region 4 type 2" evidence="6">
    <location>
        <begin position="124"/>
        <end position="176"/>
    </location>
</feature>
<evidence type="ECO:0000256" key="3">
    <source>
        <dbReference type="ARBA" id="ARBA00023082"/>
    </source>
</evidence>
<keyword evidence="3" id="KW-0731">Sigma factor</keyword>
<dbReference type="PANTHER" id="PTHR43133:SF46">
    <property type="entry name" value="RNA POLYMERASE SIGMA-70 FACTOR ECF SUBFAMILY"/>
    <property type="match status" value="1"/>
</dbReference>
<dbReference type="InterPro" id="IPR013325">
    <property type="entry name" value="RNA_pol_sigma_r2"/>
</dbReference>
<organism evidence="7 8">
    <name type="scientific">Parapedobacter koreensis</name>
    <dbReference type="NCBI Taxonomy" id="332977"/>
    <lineage>
        <taxon>Bacteria</taxon>
        <taxon>Pseudomonadati</taxon>
        <taxon>Bacteroidota</taxon>
        <taxon>Sphingobacteriia</taxon>
        <taxon>Sphingobacteriales</taxon>
        <taxon>Sphingobacteriaceae</taxon>
        <taxon>Parapedobacter</taxon>
    </lineage>
</organism>
<dbReference type="CDD" id="cd06171">
    <property type="entry name" value="Sigma70_r4"/>
    <property type="match status" value="1"/>
</dbReference>
<dbReference type="PANTHER" id="PTHR43133">
    <property type="entry name" value="RNA POLYMERASE ECF-TYPE SIGMA FACTO"/>
    <property type="match status" value="1"/>
</dbReference>
<dbReference type="NCBIfam" id="TIGR02937">
    <property type="entry name" value="sigma70-ECF"/>
    <property type="match status" value="1"/>
</dbReference>